<feature type="transmembrane region" description="Helical" evidence="1">
    <location>
        <begin position="24"/>
        <end position="46"/>
    </location>
</feature>
<dbReference type="AlphaFoldDB" id="T0PKD6"/>
<keyword evidence="1" id="KW-0812">Transmembrane</keyword>
<dbReference type="OrthoDB" id="10548228at2759"/>
<organism evidence="2 3">
    <name type="scientific">Saprolegnia diclina (strain VS20)</name>
    <dbReference type="NCBI Taxonomy" id="1156394"/>
    <lineage>
        <taxon>Eukaryota</taxon>
        <taxon>Sar</taxon>
        <taxon>Stramenopiles</taxon>
        <taxon>Oomycota</taxon>
        <taxon>Saprolegniomycetes</taxon>
        <taxon>Saprolegniales</taxon>
        <taxon>Saprolegniaceae</taxon>
        <taxon>Saprolegnia</taxon>
    </lineage>
</organism>
<protein>
    <submittedName>
        <fullName evidence="2">Uncharacterized protein</fullName>
    </submittedName>
</protein>
<feature type="transmembrane region" description="Helical" evidence="1">
    <location>
        <begin position="610"/>
        <end position="632"/>
    </location>
</feature>
<evidence type="ECO:0000256" key="1">
    <source>
        <dbReference type="SAM" id="Phobius"/>
    </source>
</evidence>
<name>T0PKD6_SAPDV</name>
<dbReference type="RefSeq" id="XP_008620719.1">
    <property type="nucleotide sequence ID" value="XM_008622497.1"/>
</dbReference>
<dbReference type="InParanoid" id="T0PKD6"/>
<feature type="transmembrane region" description="Helical" evidence="1">
    <location>
        <begin position="567"/>
        <end position="589"/>
    </location>
</feature>
<feature type="transmembrane region" description="Helical" evidence="1">
    <location>
        <begin position="83"/>
        <end position="102"/>
    </location>
</feature>
<keyword evidence="1" id="KW-0472">Membrane</keyword>
<feature type="transmembrane region" description="Helical" evidence="1">
    <location>
        <begin position="210"/>
        <end position="234"/>
    </location>
</feature>
<dbReference type="GeneID" id="19957020"/>
<keyword evidence="1" id="KW-1133">Transmembrane helix</keyword>
<reference evidence="2 3" key="1">
    <citation type="submission" date="2012-04" db="EMBL/GenBank/DDBJ databases">
        <title>The Genome Sequence of Saprolegnia declina VS20.</title>
        <authorList>
            <consortium name="The Broad Institute Genome Sequencing Platform"/>
            <person name="Russ C."/>
            <person name="Nusbaum C."/>
            <person name="Tyler B."/>
            <person name="van West P."/>
            <person name="Dieguez-Uribeondo J."/>
            <person name="de Bruijn I."/>
            <person name="Tripathy S."/>
            <person name="Jiang R."/>
            <person name="Young S.K."/>
            <person name="Zeng Q."/>
            <person name="Gargeya S."/>
            <person name="Fitzgerald M."/>
            <person name="Haas B."/>
            <person name="Abouelleil A."/>
            <person name="Alvarado L."/>
            <person name="Arachchi H.M."/>
            <person name="Berlin A."/>
            <person name="Chapman S.B."/>
            <person name="Goldberg J."/>
            <person name="Griggs A."/>
            <person name="Gujja S."/>
            <person name="Hansen M."/>
            <person name="Howarth C."/>
            <person name="Imamovic A."/>
            <person name="Larimer J."/>
            <person name="McCowen C."/>
            <person name="Montmayeur A."/>
            <person name="Murphy C."/>
            <person name="Neiman D."/>
            <person name="Pearson M."/>
            <person name="Priest M."/>
            <person name="Roberts A."/>
            <person name="Saif S."/>
            <person name="Shea T."/>
            <person name="Sisk P."/>
            <person name="Sykes S."/>
            <person name="Wortman J."/>
            <person name="Nusbaum C."/>
            <person name="Birren B."/>
        </authorList>
    </citation>
    <scope>NUCLEOTIDE SEQUENCE [LARGE SCALE GENOMIC DNA]</scope>
    <source>
        <strain evidence="2 3">VS20</strain>
    </source>
</reference>
<feature type="transmembrane region" description="Helical" evidence="1">
    <location>
        <begin position="652"/>
        <end position="673"/>
    </location>
</feature>
<evidence type="ECO:0000313" key="2">
    <source>
        <dbReference type="EMBL" id="EQC25844.1"/>
    </source>
</evidence>
<proteinExistence type="predicted"/>
<feature type="transmembrane region" description="Helical" evidence="1">
    <location>
        <begin position="428"/>
        <end position="450"/>
    </location>
</feature>
<gene>
    <name evidence="2" type="ORF">SDRG_16293</name>
</gene>
<sequence>MWMDDSNSNENVMYTGYMRAPSSAWWLLCKLLLRLSLAGCVGVWMWHAYFRHLPRLVASLEAYGLCDAPISATLEVVVGDPTAYVLLHPMVSIAFVLDFWLSVDFVARAMNRMVQATDASSFVVACVYLSRTVWFGYGTLLAMSTVLRYCRIYRPRFVAVDPTTIAILLTLAAGPITRLQSQTPALARVCNNLFTCLAPSPDEIDVGVAALVYTLIIGVLPLLLGFVLSACARARAVARQSLRRRSLSSLKEGPHVAMIHASFANNDWKNHIMTTLSIHPWTATFTCVGGSVYDLFDKQPKYSRNMALSLRGADCFVLYSTPLKAYISEPFPWHHVPMQGIPDQCDRNFTACAPTLLLALQNQSQQLGPGQVYLATDRFDLVRVSFAALPDPSDADTFYLTLPYASFYSIQQRKLFSAIARREMNASAFATTELSLFLGIAISYNAIWIAPNTQNASSDLFICAARVAFPTWWLWLKFAYRLVFGVYLLMCMWRLYFAQYATLVANLERYGIEAAAVGSTLTLVVGDPTSLILVHPRVILGFVLDFWMSADFDGRAYLRVGQVVDPLQFFVACLYLSRTLWFAYGAVVATSNLMKRCGLAKYFHGVDPTYTAIGVAVVAGPFTFVQMQIPALCKLYNTLFVALARRDDTIDISLAALVYTTLIGGLPLVFGLWPRLMFWRTRRPIQFAGGSIYTLFAKDETWKAILGVSQRSTDCYVLYDVPGNSSHQQGVRLSLTARVEKRRQLVLRDASTGTSVGHIAFEKDDSISLVQGSHGVAWIM</sequence>
<dbReference type="Proteomes" id="UP000030762">
    <property type="component" value="Unassembled WGS sequence"/>
</dbReference>
<keyword evidence="3" id="KW-1185">Reference proteome</keyword>
<feature type="transmembrane region" description="Helical" evidence="1">
    <location>
        <begin position="158"/>
        <end position="176"/>
    </location>
</feature>
<dbReference type="EMBL" id="JH767253">
    <property type="protein sequence ID" value="EQC25844.1"/>
    <property type="molecule type" value="Genomic_DNA"/>
</dbReference>
<accession>T0PKD6</accession>
<feature type="transmembrane region" description="Helical" evidence="1">
    <location>
        <begin position="482"/>
        <end position="501"/>
    </location>
</feature>
<evidence type="ECO:0000313" key="3">
    <source>
        <dbReference type="Proteomes" id="UP000030762"/>
    </source>
</evidence>
<dbReference type="VEuPathDB" id="FungiDB:SDRG_16293"/>